<evidence type="ECO:0000313" key="8">
    <source>
        <dbReference type="EMBL" id="SKA72670.1"/>
    </source>
</evidence>
<evidence type="ECO:0000256" key="6">
    <source>
        <dbReference type="SAM" id="Phobius"/>
    </source>
</evidence>
<sequence length="60" mass="6407">MGIEVGGLLGLIHLIVAIWAIIKVAQSSAGGLSKFLWILFILFFPLIGLLVWFLAGPKGS</sequence>
<reference evidence="8 9" key="1">
    <citation type="submission" date="2017-02" db="EMBL/GenBank/DDBJ databases">
        <authorList>
            <person name="Peterson S.W."/>
        </authorList>
    </citation>
    <scope>NUCLEOTIDE SEQUENCE [LARGE SCALE GENOMIC DNA]</scope>
    <source>
        <strain evidence="8 9">ATCC 49788</strain>
    </source>
</reference>
<dbReference type="Pfam" id="PF13396">
    <property type="entry name" value="PLDc_N"/>
    <property type="match status" value="1"/>
</dbReference>
<dbReference type="GO" id="GO:0005886">
    <property type="term" value="C:plasma membrane"/>
    <property type="evidence" value="ECO:0007669"/>
    <property type="project" value="UniProtKB-SubCell"/>
</dbReference>
<dbReference type="EMBL" id="FUYB01000003">
    <property type="protein sequence ID" value="SKA72670.1"/>
    <property type="molecule type" value="Genomic_DNA"/>
</dbReference>
<evidence type="ECO:0000313" key="9">
    <source>
        <dbReference type="Proteomes" id="UP000190460"/>
    </source>
</evidence>
<evidence type="ECO:0000256" key="5">
    <source>
        <dbReference type="ARBA" id="ARBA00023136"/>
    </source>
</evidence>
<evidence type="ECO:0000256" key="3">
    <source>
        <dbReference type="ARBA" id="ARBA00022692"/>
    </source>
</evidence>
<keyword evidence="9" id="KW-1185">Reference proteome</keyword>
<accession>A0A1T4W5X3</accession>
<keyword evidence="3 6" id="KW-0812">Transmembrane</keyword>
<evidence type="ECO:0000256" key="1">
    <source>
        <dbReference type="ARBA" id="ARBA00004651"/>
    </source>
</evidence>
<feature type="transmembrane region" description="Helical" evidence="6">
    <location>
        <begin position="36"/>
        <end position="55"/>
    </location>
</feature>
<keyword evidence="4 6" id="KW-1133">Transmembrane helix</keyword>
<name>A0A1T4W5X3_9GAMM</name>
<dbReference type="InterPro" id="IPR027379">
    <property type="entry name" value="CLS_N"/>
</dbReference>
<proteinExistence type="predicted"/>
<organism evidence="8 9">
    <name type="scientific">Thiothrix eikelboomii</name>
    <dbReference type="NCBI Taxonomy" id="92487"/>
    <lineage>
        <taxon>Bacteria</taxon>
        <taxon>Pseudomonadati</taxon>
        <taxon>Pseudomonadota</taxon>
        <taxon>Gammaproteobacteria</taxon>
        <taxon>Thiotrichales</taxon>
        <taxon>Thiotrichaceae</taxon>
        <taxon>Thiothrix</taxon>
    </lineage>
</organism>
<dbReference type="RefSeq" id="WP_078921636.1">
    <property type="nucleotide sequence ID" value="NZ_FUYB01000003.1"/>
</dbReference>
<feature type="domain" description="Cardiolipin synthase N-terminal" evidence="7">
    <location>
        <begin position="15"/>
        <end position="57"/>
    </location>
</feature>
<evidence type="ECO:0000256" key="2">
    <source>
        <dbReference type="ARBA" id="ARBA00022475"/>
    </source>
</evidence>
<protein>
    <submittedName>
        <fullName evidence="8">Phospholipase_D-nuclease N-terminal</fullName>
    </submittedName>
</protein>
<gene>
    <name evidence="8" type="ORF">SAMN02745130_01164</name>
</gene>
<dbReference type="AlphaFoldDB" id="A0A1T4W5X3"/>
<dbReference type="Proteomes" id="UP000190460">
    <property type="component" value="Unassembled WGS sequence"/>
</dbReference>
<evidence type="ECO:0000256" key="4">
    <source>
        <dbReference type="ARBA" id="ARBA00022989"/>
    </source>
</evidence>
<evidence type="ECO:0000259" key="7">
    <source>
        <dbReference type="Pfam" id="PF13396"/>
    </source>
</evidence>
<keyword evidence="2" id="KW-1003">Cell membrane</keyword>
<comment type="subcellular location">
    <subcellularLocation>
        <location evidence="1">Cell membrane</location>
        <topology evidence="1">Multi-pass membrane protein</topology>
    </subcellularLocation>
</comment>
<keyword evidence="5 6" id="KW-0472">Membrane</keyword>
<feature type="transmembrane region" description="Helical" evidence="6">
    <location>
        <begin position="6"/>
        <end position="24"/>
    </location>
</feature>